<organism evidence="2 3">
    <name type="scientific">Allokutzneria multivorans</name>
    <dbReference type="NCBI Taxonomy" id="1142134"/>
    <lineage>
        <taxon>Bacteria</taxon>
        <taxon>Bacillati</taxon>
        <taxon>Actinomycetota</taxon>
        <taxon>Actinomycetes</taxon>
        <taxon>Pseudonocardiales</taxon>
        <taxon>Pseudonocardiaceae</taxon>
        <taxon>Allokutzneria</taxon>
    </lineage>
</organism>
<keyword evidence="1" id="KW-0732">Signal</keyword>
<proteinExistence type="predicted"/>
<feature type="chain" id="PRO_5046453505" evidence="1">
    <location>
        <begin position="27"/>
        <end position="100"/>
    </location>
</feature>
<gene>
    <name evidence="2" type="ORF">GCM10022247_58080</name>
</gene>
<evidence type="ECO:0000313" key="2">
    <source>
        <dbReference type="EMBL" id="GAA4025718.1"/>
    </source>
</evidence>
<reference evidence="3" key="1">
    <citation type="journal article" date="2019" name="Int. J. Syst. Evol. Microbiol.">
        <title>The Global Catalogue of Microorganisms (GCM) 10K type strain sequencing project: providing services to taxonomists for standard genome sequencing and annotation.</title>
        <authorList>
            <consortium name="The Broad Institute Genomics Platform"/>
            <consortium name="The Broad Institute Genome Sequencing Center for Infectious Disease"/>
            <person name="Wu L."/>
            <person name="Ma J."/>
        </authorList>
    </citation>
    <scope>NUCLEOTIDE SEQUENCE [LARGE SCALE GENOMIC DNA]</scope>
    <source>
        <strain evidence="3">JCM 17342</strain>
    </source>
</reference>
<dbReference type="Proteomes" id="UP001501747">
    <property type="component" value="Unassembled WGS sequence"/>
</dbReference>
<accession>A0ABP7TFZ2</accession>
<protein>
    <submittedName>
        <fullName evidence="2">Uncharacterized protein</fullName>
    </submittedName>
</protein>
<sequence length="100" mass="10384">MRSRNILLAGAFALLVSVSAPTAAQATTCNGARLKLTSGSMSACYGPGSHGVDNQRTTSIEVAEGYQATLHTRAAAPKTYFPGTHITDTNAATQIVVVKF</sequence>
<comment type="caution">
    <text evidence="2">The sequence shown here is derived from an EMBL/GenBank/DDBJ whole genome shotgun (WGS) entry which is preliminary data.</text>
</comment>
<keyword evidence="3" id="KW-1185">Reference proteome</keyword>
<evidence type="ECO:0000256" key="1">
    <source>
        <dbReference type="SAM" id="SignalP"/>
    </source>
</evidence>
<evidence type="ECO:0000313" key="3">
    <source>
        <dbReference type="Proteomes" id="UP001501747"/>
    </source>
</evidence>
<dbReference type="EMBL" id="BAABAL010000019">
    <property type="protein sequence ID" value="GAA4025718.1"/>
    <property type="molecule type" value="Genomic_DNA"/>
</dbReference>
<dbReference type="RefSeq" id="WP_344881539.1">
    <property type="nucleotide sequence ID" value="NZ_BAABAL010000019.1"/>
</dbReference>
<feature type="signal peptide" evidence="1">
    <location>
        <begin position="1"/>
        <end position="26"/>
    </location>
</feature>
<name>A0ABP7TFZ2_9PSEU</name>